<keyword evidence="2" id="KW-1185">Reference proteome</keyword>
<dbReference type="Proteomes" id="UP000179734">
    <property type="component" value="Unassembled WGS sequence"/>
</dbReference>
<dbReference type="InterPro" id="IPR012338">
    <property type="entry name" value="Beta-lactam/transpept-like"/>
</dbReference>
<dbReference type="EMBL" id="MLQM01000008">
    <property type="protein sequence ID" value="OHV06158.1"/>
    <property type="molecule type" value="Genomic_DNA"/>
</dbReference>
<evidence type="ECO:0008006" key="3">
    <source>
        <dbReference type="Google" id="ProtNLM"/>
    </source>
</evidence>
<proteinExistence type="predicted"/>
<organism evidence="1 2">
    <name type="scientific">Mycobacterium talmoniae</name>
    <dbReference type="NCBI Taxonomy" id="1858794"/>
    <lineage>
        <taxon>Bacteria</taxon>
        <taxon>Bacillati</taxon>
        <taxon>Actinomycetota</taxon>
        <taxon>Actinomycetes</taxon>
        <taxon>Mycobacteriales</taxon>
        <taxon>Mycobacteriaceae</taxon>
        <taxon>Mycobacterium</taxon>
    </lineage>
</organism>
<dbReference type="SUPFAM" id="SSF56601">
    <property type="entry name" value="beta-lactamase/transpeptidase-like"/>
    <property type="match status" value="1"/>
</dbReference>
<protein>
    <recommendedName>
        <fullName evidence="3">Serine hydrolase</fullName>
    </recommendedName>
</protein>
<dbReference type="AlphaFoldDB" id="A0A1S1NJB8"/>
<evidence type="ECO:0000313" key="2">
    <source>
        <dbReference type="Proteomes" id="UP000179734"/>
    </source>
</evidence>
<comment type="caution">
    <text evidence="1">The sequence shown here is derived from an EMBL/GenBank/DDBJ whole genome shotgun (WGS) entry which is preliminary data.</text>
</comment>
<dbReference type="Gene3D" id="3.40.710.10">
    <property type="entry name" value="DD-peptidase/beta-lactamase superfamily"/>
    <property type="match status" value="1"/>
</dbReference>
<name>A0A1S1NJB8_9MYCO</name>
<evidence type="ECO:0000313" key="1">
    <source>
        <dbReference type="EMBL" id="OHV06158.1"/>
    </source>
</evidence>
<accession>A0A1S1NJB8</accession>
<sequence length="232" mass="23983">MTASFTDLAESIPATVGIAFAPVGGNTVSPLGAWSNGVAWSTIKVPLAIAALRANRDAAQPLAVKAITESDNGAAEQLWSQLGPPDQAAHHVQDVLRDGGDPATVVESRRLRPPFTAFGQTQWTLALQAQFAAHLPCLADSGPVVELMQHLIPEQRWGLAADGDAAKGGWGPGQTDGYLVRQFGIVPTATGQVGVALAADAATFEAGADALNRMAHWVSAHKAELPAGRCAG</sequence>
<reference evidence="1 2" key="1">
    <citation type="submission" date="2016-10" db="EMBL/GenBank/DDBJ databases">
        <title>Genome sequence of Mycobacterium talmonii.</title>
        <authorList>
            <person name="Greninger A.L."/>
            <person name="Elliott B."/>
            <person name="Vasireddy S."/>
            <person name="Vasireddy R."/>
        </authorList>
    </citation>
    <scope>NUCLEOTIDE SEQUENCE [LARGE SCALE GENOMIC DNA]</scope>
    <source>
        <strain evidence="2">NE-TNMC-100812</strain>
    </source>
</reference>
<gene>
    <name evidence="1" type="ORF">BKN37_03175</name>
</gene>